<dbReference type="CDD" id="cd24138">
    <property type="entry name" value="TtcA-like"/>
    <property type="match status" value="1"/>
</dbReference>
<name>A0A374PB15_9FIRM</name>
<evidence type="ECO:0000313" key="5">
    <source>
        <dbReference type="Proteomes" id="UP000263014"/>
    </source>
</evidence>
<comment type="caution">
    <text evidence="4">The sequence shown here is derived from an EMBL/GenBank/DDBJ whole genome shotgun (WGS) entry which is preliminary data.</text>
</comment>
<dbReference type="InterPro" id="IPR014729">
    <property type="entry name" value="Rossmann-like_a/b/a_fold"/>
</dbReference>
<dbReference type="GO" id="GO:0016740">
    <property type="term" value="F:transferase activity"/>
    <property type="evidence" value="ECO:0007669"/>
    <property type="project" value="UniProtKB-KW"/>
</dbReference>
<dbReference type="Gene3D" id="3.40.50.620">
    <property type="entry name" value="HUPs"/>
    <property type="match status" value="1"/>
</dbReference>
<feature type="compositionally biased region" description="Basic and acidic residues" evidence="2">
    <location>
        <begin position="1"/>
        <end position="25"/>
    </location>
</feature>
<protein>
    <submittedName>
        <fullName evidence="4">tRNA 2-thiocytidine biosynthesis protein TtcA</fullName>
    </submittedName>
</protein>
<gene>
    <name evidence="4" type="ORF">DXD79_10190</name>
</gene>
<feature type="domain" description="tRNA(Ile)-lysidine/2-thiocytidine synthase N-terminal" evidence="3">
    <location>
        <begin position="62"/>
        <end position="226"/>
    </location>
</feature>
<dbReference type="InterPro" id="IPR035107">
    <property type="entry name" value="tRNA_thiolation_TtcA_Ctu1"/>
</dbReference>
<dbReference type="Proteomes" id="UP000263014">
    <property type="component" value="Unassembled WGS sequence"/>
</dbReference>
<evidence type="ECO:0000256" key="2">
    <source>
        <dbReference type="SAM" id="MobiDB-lite"/>
    </source>
</evidence>
<dbReference type="PIRSF" id="PIRSF004976">
    <property type="entry name" value="ATPase_YdaO"/>
    <property type="match status" value="1"/>
</dbReference>
<proteinExistence type="predicted"/>
<dbReference type="EMBL" id="QSON01000004">
    <property type="protein sequence ID" value="RGJ05263.1"/>
    <property type="molecule type" value="Genomic_DNA"/>
</dbReference>
<evidence type="ECO:0000313" key="4">
    <source>
        <dbReference type="EMBL" id="RGJ05263.1"/>
    </source>
</evidence>
<dbReference type="Pfam" id="PF01171">
    <property type="entry name" value="ATP_bind_3"/>
    <property type="match status" value="1"/>
</dbReference>
<dbReference type="InterPro" id="IPR011063">
    <property type="entry name" value="TilS/TtcA_N"/>
</dbReference>
<keyword evidence="1" id="KW-0808">Transferase</keyword>
<feature type="region of interest" description="Disordered" evidence="2">
    <location>
        <begin position="1"/>
        <end position="26"/>
    </location>
</feature>
<evidence type="ECO:0000256" key="1">
    <source>
        <dbReference type="ARBA" id="ARBA00022679"/>
    </source>
</evidence>
<evidence type="ECO:0000259" key="3">
    <source>
        <dbReference type="Pfam" id="PF01171"/>
    </source>
</evidence>
<accession>A0A374PB15</accession>
<organism evidence="4 5">
    <name type="scientific">Hungatella hathewayi</name>
    <dbReference type="NCBI Taxonomy" id="154046"/>
    <lineage>
        <taxon>Bacteria</taxon>
        <taxon>Bacillati</taxon>
        <taxon>Bacillota</taxon>
        <taxon>Clostridia</taxon>
        <taxon>Lachnospirales</taxon>
        <taxon>Lachnospiraceae</taxon>
        <taxon>Hungatella</taxon>
    </lineage>
</organism>
<dbReference type="PANTHER" id="PTHR43686:SF1">
    <property type="entry name" value="AMINOTRAN_5 DOMAIN-CONTAINING PROTEIN"/>
    <property type="match status" value="1"/>
</dbReference>
<reference evidence="4 5" key="1">
    <citation type="submission" date="2018-08" db="EMBL/GenBank/DDBJ databases">
        <title>A genome reference for cultivated species of the human gut microbiota.</title>
        <authorList>
            <person name="Zou Y."/>
            <person name="Xue W."/>
            <person name="Luo G."/>
        </authorList>
    </citation>
    <scope>NUCLEOTIDE SEQUENCE [LARGE SCALE GENOMIC DNA]</scope>
    <source>
        <strain evidence="4 5">TM09-12</strain>
    </source>
</reference>
<dbReference type="GO" id="GO:0008033">
    <property type="term" value="P:tRNA processing"/>
    <property type="evidence" value="ECO:0007669"/>
    <property type="project" value="InterPro"/>
</dbReference>
<dbReference type="PANTHER" id="PTHR43686">
    <property type="entry name" value="SULFURTRANSFERASE-RELATED"/>
    <property type="match status" value="1"/>
</dbReference>
<dbReference type="AlphaFoldDB" id="A0A374PB15"/>
<dbReference type="SUPFAM" id="SSF52402">
    <property type="entry name" value="Adenine nucleotide alpha hydrolases-like"/>
    <property type="match status" value="1"/>
</dbReference>
<sequence>MQKSRNAEIQKSRQEQADQMKEPKTRCQQIERSIIKNYRKEIWRPFVDALNEYKMIEEGDNIAVCISGGKDSMLLAKCMQEILRHGKMKFGLHFLVMDPGYHPANRKLIEENAALMEIPIEIFDSDIFDVVVDVDESPCYLCARMRRGFLYAHAKELGCNKIALGHHFDDVIETVLMSMLYGGQVNTMMPKLHSTNFEGMELLRPLYFVKERAIIDWKEENGLHFLQCACRFTEAIAKERAMRAESAASDGMAGGDIVHSSKRQEMKELIEEFRKINPNIENNIFKSVTNVNLDACIGYVKNGERHHFLDEY</sequence>